<evidence type="ECO:0000256" key="4">
    <source>
        <dbReference type="ARBA" id="ARBA00010281"/>
    </source>
</evidence>
<keyword evidence="12" id="KW-1185">Reference proteome</keyword>
<protein>
    <recommendedName>
        <fullName evidence="8">Glycogen synthase</fullName>
        <ecNumber evidence="8">2.4.1.21</ecNumber>
    </recommendedName>
    <alternativeName>
        <fullName evidence="8">Starch [bacterial glycogen] synthase</fullName>
    </alternativeName>
</protein>
<dbReference type="HAMAP" id="MF_00484">
    <property type="entry name" value="Glycogen_synth"/>
    <property type="match status" value="1"/>
</dbReference>
<evidence type="ECO:0000256" key="6">
    <source>
        <dbReference type="ARBA" id="ARBA00022679"/>
    </source>
</evidence>
<sequence length="493" mass="55448">MNVLFATAEAVPFAKTGGLGDVCGSLPRELAARGVHASLVMPAFRQTKNCGQPLEPTDLEIEVPIAGQPIRATVLRSQLPDSNVPVYLIDQPHYYDRPELYREAGEDYQDNCERFVFFSRAVLEVIKHFEPETQIVHCNDWPSGLIPVYLKTEPAGEFNYDRIASLFTIHNLAYQGSFWHWDMALTGIDWKYFNWQQMEFYGKLNFMKSALVFADAVSTVSPTYAKEIQHSEHGCGLEGVLQDRSEDLFGVLNGCDYGLWNPESDPHIAIQYSIDDFVGGKAECKRALQEELGLPQRPEVPVISIISRLADQKGFDLIAPLIPQFASRGAVQWAILGTGEPKYHHLFTELAEQFPEQVAVRLEFSNPLAHRLEAGGDMFLMPSRYEPCGLNQMYSLRYGTVPVVRATGGLADTITDATDHHLNNGSANGFSFVEYTSDALAATIERALSLYRIPDAWRRLVRTGMEQDWSWKTSSEQYENVYEETLSRAKSLV</sequence>
<dbReference type="SUPFAM" id="SSF53756">
    <property type="entry name" value="UDP-Glycosyltransferase/glycogen phosphorylase"/>
    <property type="match status" value="1"/>
</dbReference>
<dbReference type="InterPro" id="IPR011835">
    <property type="entry name" value="GS/SS"/>
</dbReference>
<dbReference type="AlphaFoldDB" id="A0A9X2FBD4"/>
<feature type="domain" description="Glycosyl transferase family 1" evidence="9">
    <location>
        <begin position="299"/>
        <end position="456"/>
    </location>
</feature>
<evidence type="ECO:0000256" key="8">
    <source>
        <dbReference type="HAMAP-Rule" id="MF_00484"/>
    </source>
</evidence>
<evidence type="ECO:0000256" key="2">
    <source>
        <dbReference type="ARBA" id="ARBA00002764"/>
    </source>
</evidence>
<proteinExistence type="inferred from homology"/>
<dbReference type="NCBIfam" id="TIGR02095">
    <property type="entry name" value="glgA"/>
    <property type="match status" value="1"/>
</dbReference>
<dbReference type="NCBIfam" id="NF001899">
    <property type="entry name" value="PRK00654.1-2"/>
    <property type="match status" value="1"/>
</dbReference>
<dbReference type="InterPro" id="IPR001296">
    <property type="entry name" value="Glyco_trans_1"/>
</dbReference>
<keyword evidence="5 8" id="KW-0328">Glycosyltransferase</keyword>
<dbReference type="Proteomes" id="UP001155241">
    <property type="component" value="Unassembled WGS sequence"/>
</dbReference>
<name>A0A9X2FBD4_9BACT</name>
<feature type="binding site" evidence="8">
    <location>
        <position position="15"/>
    </location>
    <ligand>
        <name>ADP-alpha-D-glucose</name>
        <dbReference type="ChEBI" id="CHEBI:57498"/>
    </ligand>
</feature>
<organism evidence="11 12">
    <name type="scientific">Aeoliella straminimaris</name>
    <dbReference type="NCBI Taxonomy" id="2954799"/>
    <lineage>
        <taxon>Bacteria</taxon>
        <taxon>Pseudomonadati</taxon>
        <taxon>Planctomycetota</taxon>
        <taxon>Planctomycetia</taxon>
        <taxon>Pirellulales</taxon>
        <taxon>Lacipirellulaceae</taxon>
        <taxon>Aeoliella</taxon>
    </lineage>
</organism>
<dbReference type="InterPro" id="IPR013534">
    <property type="entry name" value="Starch_synth_cat_dom"/>
</dbReference>
<evidence type="ECO:0000256" key="5">
    <source>
        <dbReference type="ARBA" id="ARBA00022676"/>
    </source>
</evidence>
<dbReference type="PANTHER" id="PTHR45825">
    <property type="entry name" value="GRANULE-BOUND STARCH SYNTHASE 1, CHLOROPLASTIC/AMYLOPLASTIC"/>
    <property type="match status" value="1"/>
</dbReference>
<comment type="function">
    <text evidence="2 8">Synthesizes alpha-1,4-glucan chains using ADP-glucose.</text>
</comment>
<evidence type="ECO:0000259" key="9">
    <source>
        <dbReference type="Pfam" id="PF00534"/>
    </source>
</evidence>
<comment type="caution">
    <text evidence="11">The sequence shown here is derived from an EMBL/GenBank/DDBJ whole genome shotgun (WGS) entry which is preliminary data.</text>
</comment>
<comment type="pathway">
    <text evidence="3 8">Glycan biosynthesis; glycogen biosynthesis.</text>
</comment>
<reference evidence="11" key="1">
    <citation type="submission" date="2022-06" db="EMBL/GenBank/DDBJ databases">
        <title>Aeoliella straminimaris, a novel planctomycete from sediments.</title>
        <authorList>
            <person name="Vitorino I.R."/>
            <person name="Lage O.M."/>
        </authorList>
    </citation>
    <scope>NUCLEOTIDE SEQUENCE</scope>
    <source>
        <strain evidence="11">ICT_H6.2</strain>
    </source>
</reference>
<dbReference type="Pfam" id="PF00534">
    <property type="entry name" value="Glycos_transf_1"/>
    <property type="match status" value="1"/>
</dbReference>
<evidence type="ECO:0000259" key="10">
    <source>
        <dbReference type="Pfam" id="PF08323"/>
    </source>
</evidence>
<dbReference type="CDD" id="cd03791">
    <property type="entry name" value="GT5_Glycogen_synthase_DULL1-like"/>
    <property type="match status" value="1"/>
</dbReference>
<evidence type="ECO:0000256" key="3">
    <source>
        <dbReference type="ARBA" id="ARBA00004964"/>
    </source>
</evidence>
<evidence type="ECO:0000313" key="12">
    <source>
        <dbReference type="Proteomes" id="UP001155241"/>
    </source>
</evidence>
<keyword evidence="6 8" id="KW-0808">Transferase</keyword>
<dbReference type="GO" id="GO:0009011">
    <property type="term" value="F:alpha-1,4-glucan glucosyltransferase (ADP-glucose donor) activity"/>
    <property type="evidence" value="ECO:0007669"/>
    <property type="project" value="UniProtKB-UniRule"/>
</dbReference>
<comment type="similarity">
    <text evidence="4 8">Belongs to the glycosyltransferase 1 family. Bacterial/plant glycogen synthase subfamily.</text>
</comment>
<dbReference type="GO" id="GO:0004373">
    <property type="term" value="F:alpha-1,4-glucan glucosyltransferase (UDP-glucose donor) activity"/>
    <property type="evidence" value="ECO:0007669"/>
    <property type="project" value="InterPro"/>
</dbReference>
<accession>A0A9X2FBD4</accession>
<dbReference type="EMBL" id="JAMXLR010000061">
    <property type="protein sequence ID" value="MCO6045765.1"/>
    <property type="molecule type" value="Genomic_DNA"/>
</dbReference>
<dbReference type="Gene3D" id="3.40.50.2000">
    <property type="entry name" value="Glycogen Phosphorylase B"/>
    <property type="match status" value="2"/>
</dbReference>
<dbReference type="PANTHER" id="PTHR45825:SF11">
    <property type="entry name" value="ALPHA AMYLASE DOMAIN-CONTAINING PROTEIN"/>
    <property type="match status" value="1"/>
</dbReference>
<dbReference type="RefSeq" id="WP_252853878.1">
    <property type="nucleotide sequence ID" value="NZ_JAMXLR010000061.1"/>
</dbReference>
<dbReference type="Pfam" id="PF08323">
    <property type="entry name" value="Glyco_transf_5"/>
    <property type="match status" value="1"/>
</dbReference>
<feature type="domain" description="Starch synthase catalytic" evidence="10">
    <location>
        <begin position="2"/>
        <end position="242"/>
    </location>
</feature>
<comment type="catalytic activity">
    <reaction evidence="1 8">
        <text>[(1-&gt;4)-alpha-D-glucosyl](n) + ADP-alpha-D-glucose = [(1-&gt;4)-alpha-D-glucosyl](n+1) + ADP + H(+)</text>
        <dbReference type="Rhea" id="RHEA:18189"/>
        <dbReference type="Rhea" id="RHEA-COMP:9584"/>
        <dbReference type="Rhea" id="RHEA-COMP:9587"/>
        <dbReference type="ChEBI" id="CHEBI:15378"/>
        <dbReference type="ChEBI" id="CHEBI:15444"/>
        <dbReference type="ChEBI" id="CHEBI:57498"/>
        <dbReference type="ChEBI" id="CHEBI:456216"/>
        <dbReference type="EC" id="2.4.1.21"/>
    </reaction>
</comment>
<gene>
    <name evidence="8 11" type="primary">glgA</name>
    <name evidence="11" type="ORF">NG895_17850</name>
</gene>
<dbReference type="EC" id="2.4.1.21" evidence="8"/>
<dbReference type="GO" id="GO:0005978">
    <property type="term" value="P:glycogen biosynthetic process"/>
    <property type="evidence" value="ECO:0007669"/>
    <property type="project" value="UniProtKB-UniRule"/>
</dbReference>
<keyword evidence="7 8" id="KW-0320">Glycogen biosynthesis</keyword>
<evidence type="ECO:0000256" key="7">
    <source>
        <dbReference type="ARBA" id="ARBA00023056"/>
    </source>
</evidence>
<evidence type="ECO:0000313" key="11">
    <source>
        <dbReference type="EMBL" id="MCO6045765.1"/>
    </source>
</evidence>
<evidence type="ECO:0000256" key="1">
    <source>
        <dbReference type="ARBA" id="ARBA00001478"/>
    </source>
</evidence>